<dbReference type="KEGG" id="smo:SELMODRAFT_419212"/>
<reference evidence="1 2" key="1">
    <citation type="journal article" date="2011" name="Science">
        <title>The Selaginella genome identifies genetic changes associated with the evolution of vascular plants.</title>
        <authorList>
            <person name="Banks J.A."/>
            <person name="Nishiyama T."/>
            <person name="Hasebe M."/>
            <person name="Bowman J.L."/>
            <person name="Gribskov M."/>
            <person name="dePamphilis C."/>
            <person name="Albert V.A."/>
            <person name="Aono N."/>
            <person name="Aoyama T."/>
            <person name="Ambrose B.A."/>
            <person name="Ashton N.W."/>
            <person name="Axtell M.J."/>
            <person name="Barker E."/>
            <person name="Barker M.S."/>
            <person name="Bennetzen J.L."/>
            <person name="Bonawitz N.D."/>
            <person name="Chapple C."/>
            <person name="Cheng C."/>
            <person name="Correa L.G."/>
            <person name="Dacre M."/>
            <person name="DeBarry J."/>
            <person name="Dreyer I."/>
            <person name="Elias M."/>
            <person name="Engstrom E.M."/>
            <person name="Estelle M."/>
            <person name="Feng L."/>
            <person name="Finet C."/>
            <person name="Floyd S.K."/>
            <person name="Frommer W.B."/>
            <person name="Fujita T."/>
            <person name="Gramzow L."/>
            <person name="Gutensohn M."/>
            <person name="Harholt J."/>
            <person name="Hattori M."/>
            <person name="Heyl A."/>
            <person name="Hirai T."/>
            <person name="Hiwatashi Y."/>
            <person name="Ishikawa M."/>
            <person name="Iwata M."/>
            <person name="Karol K.G."/>
            <person name="Koehler B."/>
            <person name="Kolukisaoglu U."/>
            <person name="Kubo M."/>
            <person name="Kurata T."/>
            <person name="Lalonde S."/>
            <person name="Li K."/>
            <person name="Li Y."/>
            <person name="Litt A."/>
            <person name="Lyons E."/>
            <person name="Manning G."/>
            <person name="Maruyama T."/>
            <person name="Michael T.P."/>
            <person name="Mikami K."/>
            <person name="Miyazaki S."/>
            <person name="Morinaga S."/>
            <person name="Murata T."/>
            <person name="Mueller-Roeber B."/>
            <person name="Nelson D.R."/>
            <person name="Obara M."/>
            <person name="Oguri Y."/>
            <person name="Olmstead R.G."/>
            <person name="Onodera N."/>
            <person name="Petersen B.L."/>
            <person name="Pils B."/>
            <person name="Prigge M."/>
            <person name="Rensing S.A."/>
            <person name="Riano-Pachon D.M."/>
            <person name="Roberts A.W."/>
            <person name="Sato Y."/>
            <person name="Scheller H.V."/>
            <person name="Schulz B."/>
            <person name="Schulz C."/>
            <person name="Shakirov E.V."/>
            <person name="Shibagaki N."/>
            <person name="Shinohara N."/>
            <person name="Shippen D.E."/>
            <person name="Soerensen I."/>
            <person name="Sotooka R."/>
            <person name="Sugimoto N."/>
            <person name="Sugita M."/>
            <person name="Sumikawa N."/>
            <person name="Tanurdzic M."/>
            <person name="Theissen G."/>
            <person name="Ulvskov P."/>
            <person name="Wakazuki S."/>
            <person name="Weng J.K."/>
            <person name="Willats W.W."/>
            <person name="Wipf D."/>
            <person name="Wolf P.G."/>
            <person name="Yang L."/>
            <person name="Zimmer A.D."/>
            <person name="Zhu Q."/>
            <person name="Mitros T."/>
            <person name="Hellsten U."/>
            <person name="Loque D."/>
            <person name="Otillar R."/>
            <person name="Salamov A."/>
            <person name="Schmutz J."/>
            <person name="Shapiro H."/>
            <person name="Lindquist E."/>
            <person name="Lucas S."/>
            <person name="Rokhsar D."/>
            <person name="Grigoriev I.V."/>
        </authorList>
    </citation>
    <scope>NUCLEOTIDE SEQUENCE [LARGE SCALE GENOMIC DNA]</scope>
</reference>
<dbReference type="HOGENOM" id="CLU_076615_0_0_1"/>
<organism evidence="2">
    <name type="scientific">Selaginella moellendorffii</name>
    <name type="common">Spikemoss</name>
    <dbReference type="NCBI Taxonomy" id="88036"/>
    <lineage>
        <taxon>Eukaryota</taxon>
        <taxon>Viridiplantae</taxon>
        <taxon>Streptophyta</taxon>
        <taxon>Embryophyta</taxon>
        <taxon>Tracheophyta</taxon>
        <taxon>Lycopodiopsida</taxon>
        <taxon>Selaginellales</taxon>
        <taxon>Selaginellaceae</taxon>
        <taxon>Selaginella</taxon>
    </lineage>
</organism>
<evidence type="ECO:0000313" key="2">
    <source>
        <dbReference type="Proteomes" id="UP000001514"/>
    </source>
</evidence>
<evidence type="ECO:0008006" key="3">
    <source>
        <dbReference type="Google" id="ProtNLM"/>
    </source>
</evidence>
<proteinExistence type="predicted"/>
<gene>
    <name evidence="1" type="ORF">SELMODRAFT_419212</name>
</gene>
<evidence type="ECO:0000313" key="1">
    <source>
        <dbReference type="EMBL" id="EFJ19476.1"/>
    </source>
</evidence>
<dbReference type="EMBL" id="GL377606">
    <property type="protein sequence ID" value="EFJ19476.1"/>
    <property type="molecule type" value="Genomic_DNA"/>
</dbReference>
<accession>D8S875</accession>
<sequence>MSVIVDVTMVGGPSGSQYQEVQAWKVGKLITKLTVFKQENRVRGAYVWKNGEGQWGPNNHVRAGHIWFTTSNGRNFDAGPGKWGSETKLDVGSGYLVGVEASTGSDINNWGFVFLKPLLLLTLTDVEYPSLNEMGGIVPVTLDSLDETNDSKNSDLNWTLEGSKSETISWEFSKAEGLTATVGFQVSAGIPENGLGETGSFQWEVGQLSNLFYNGTIVIKTQDSQSYTYPVSGMYSGVTVTNVQVAVDVK</sequence>
<dbReference type="AlphaFoldDB" id="D8S875"/>
<protein>
    <recommendedName>
        <fullName evidence="3">Jacalin-type lectin domain-containing protein</fullName>
    </recommendedName>
</protein>
<keyword evidence="2" id="KW-1185">Reference proteome</keyword>
<dbReference type="Gene3D" id="2.170.15.10">
    <property type="entry name" value="Proaerolysin, chain A, domain 3"/>
    <property type="match status" value="1"/>
</dbReference>
<dbReference type="Gramene" id="EFJ19476">
    <property type="protein sequence ID" value="EFJ19476"/>
    <property type="gene ID" value="SELMODRAFT_419212"/>
</dbReference>
<dbReference type="InParanoid" id="D8S875"/>
<dbReference type="Proteomes" id="UP000001514">
    <property type="component" value="Unassembled WGS sequence"/>
</dbReference>
<name>D8S875_SELML</name>
<dbReference type="OMA" id="DINNWGF"/>